<organism evidence="1 2">
    <name type="scientific">Melia azedarach</name>
    <name type="common">Chinaberry tree</name>
    <dbReference type="NCBI Taxonomy" id="155640"/>
    <lineage>
        <taxon>Eukaryota</taxon>
        <taxon>Viridiplantae</taxon>
        <taxon>Streptophyta</taxon>
        <taxon>Embryophyta</taxon>
        <taxon>Tracheophyta</taxon>
        <taxon>Spermatophyta</taxon>
        <taxon>Magnoliopsida</taxon>
        <taxon>eudicotyledons</taxon>
        <taxon>Gunneridae</taxon>
        <taxon>Pentapetalae</taxon>
        <taxon>rosids</taxon>
        <taxon>malvids</taxon>
        <taxon>Sapindales</taxon>
        <taxon>Meliaceae</taxon>
        <taxon>Melia</taxon>
    </lineage>
</organism>
<name>A0ACC1YM68_MELAZ</name>
<dbReference type="Proteomes" id="UP001164539">
    <property type="component" value="Chromosome 2"/>
</dbReference>
<proteinExistence type="predicted"/>
<protein>
    <submittedName>
        <fullName evidence="1">Cytochrome P450</fullName>
    </submittedName>
</protein>
<evidence type="ECO:0000313" key="2">
    <source>
        <dbReference type="Proteomes" id="UP001164539"/>
    </source>
</evidence>
<keyword evidence="2" id="KW-1185">Reference proteome</keyword>
<dbReference type="EMBL" id="CM051395">
    <property type="protein sequence ID" value="KAJ4724623.1"/>
    <property type="molecule type" value="Genomic_DNA"/>
</dbReference>
<gene>
    <name evidence="1" type="ORF">OWV82_003591</name>
</gene>
<accession>A0ACC1YM68</accession>
<reference evidence="1 2" key="1">
    <citation type="journal article" date="2023" name="Science">
        <title>Complex scaffold remodeling in plant triterpene biosynthesis.</title>
        <authorList>
            <person name="De La Pena R."/>
            <person name="Hodgson H."/>
            <person name="Liu J.C."/>
            <person name="Stephenson M.J."/>
            <person name="Martin A.C."/>
            <person name="Owen C."/>
            <person name="Harkess A."/>
            <person name="Leebens-Mack J."/>
            <person name="Jimenez L.E."/>
            <person name="Osbourn A."/>
            <person name="Sattely E.S."/>
        </authorList>
    </citation>
    <scope>NUCLEOTIDE SEQUENCE [LARGE SCALE GENOMIC DNA]</scope>
    <source>
        <strain evidence="2">cv. JPN11</strain>
        <tissue evidence="1">Leaf</tissue>
    </source>
</reference>
<sequence>MEMVLSFFPMIVTFLLFVVMVLKIVKRFKDSERYLILPPGPWKLPIIGNLHQLVGSLPHHQLRNLANKYGPLMYLQIGEIPTIVISSAEFAKEVLKTHDIIFSSRVQTLAGNVITYNSSGMLFTPYGDEWRELRKLTVMEVLSVKKVQSFRSIREQEVSNLISWIASKSGSAINLTEKLFSLSYDITSKAAFGNKCTDREIFISIMEEVMRLIVGANVADLFPSIRFLQPITGIKSRVQKMHQQADKIISSIIDEHKTRKARLETGKDEDIVDVLFSVQERADLEFPITTDNIKAIITEVFGAASETAATTLDWAICEMMKNPRVLKKAQEEVREVFNKKGKVDETGIAEMQFLKLVIKETMRLHTPGPLLFPRECRQSCKINGFDIPAKATVIVNAWAIARDPKYWSEPESFIPERFFDSSIDFKGLDFEYIPFGSGRRICPGIPFAIANIELILAMLLYHFDWKLPNGMKHEDLEMTEIFGVTVRRKNDLHIIPVPHRPSPVA</sequence>
<evidence type="ECO:0000313" key="1">
    <source>
        <dbReference type="EMBL" id="KAJ4724623.1"/>
    </source>
</evidence>
<comment type="caution">
    <text evidence="1">The sequence shown here is derived from an EMBL/GenBank/DDBJ whole genome shotgun (WGS) entry which is preliminary data.</text>
</comment>